<evidence type="ECO:0000313" key="1">
    <source>
        <dbReference type="EMBL" id="KAG5608013.1"/>
    </source>
</evidence>
<evidence type="ECO:0000313" key="2">
    <source>
        <dbReference type="Proteomes" id="UP000824120"/>
    </source>
</evidence>
<keyword evidence="2" id="KW-1185">Reference proteome</keyword>
<name>A0A9J5Z6Z7_SOLCO</name>
<organism evidence="1 2">
    <name type="scientific">Solanum commersonii</name>
    <name type="common">Commerson's wild potato</name>
    <name type="synonym">Commerson's nightshade</name>
    <dbReference type="NCBI Taxonomy" id="4109"/>
    <lineage>
        <taxon>Eukaryota</taxon>
        <taxon>Viridiplantae</taxon>
        <taxon>Streptophyta</taxon>
        <taxon>Embryophyta</taxon>
        <taxon>Tracheophyta</taxon>
        <taxon>Spermatophyta</taxon>
        <taxon>Magnoliopsida</taxon>
        <taxon>eudicotyledons</taxon>
        <taxon>Gunneridae</taxon>
        <taxon>Pentapetalae</taxon>
        <taxon>asterids</taxon>
        <taxon>lamiids</taxon>
        <taxon>Solanales</taxon>
        <taxon>Solanaceae</taxon>
        <taxon>Solanoideae</taxon>
        <taxon>Solaneae</taxon>
        <taxon>Solanum</taxon>
    </lineage>
</organism>
<comment type="caution">
    <text evidence="1">The sequence shown here is derived from an EMBL/GenBank/DDBJ whole genome shotgun (WGS) entry which is preliminary data.</text>
</comment>
<reference evidence="1 2" key="1">
    <citation type="submission" date="2020-09" db="EMBL/GenBank/DDBJ databases">
        <title>De no assembly of potato wild relative species, Solanum commersonii.</title>
        <authorList>
            <person name="Cho K."/>
        </authorList>
    </citation>
    <scope>NUCLEOTIDE SEQUENCE [LARGE SCALE GENOMIC DNA]</scope>
    <source>
        <strain evidence="1">LZ3.2</strain>
        <tissue evidence="1">Leaf</tissue>
    </source>
</reference>
<proteinExistence type="predicted"/>
<dbReference type="AlphaFoldDB" id="A0A9J5Z6Z7"/>
<sequence>MTSLVNSITKYALVVSPIATAIEDKLPLRKIGSLMSGSKRAQQFIRTSRSFARLQKQGDSIMYDPSELSTIRVSRLQRFENDGGRAFAFV</sequence>
<accession>A0A9J5Z6Z7</accession>
<gene>
    <name evidence="1" type="ORF">H5410_029505</name>
</gene>
<protein>
    <submittedName>
        <fullName evidence="1">Uncharacterized protein</fullName>
    </submittedName>
</protein>
<dbReference type="EMBL" id="JACXVP010000005">
    <property type="protein sequence ID" value="KAG5608013.1"/>
    <property type="molecule type" value="Genomic_DNA"/>
</dbReference>
<dbReference type="Proteomes" id="UP000824120">
    <property type="component" value="Chromosome 5"/>
</dbReference>